<dbReference type="RefSeq" id="WP_133983255.1">
    <property type="nucleotide sequence ID" value="NZ_SOCE01000002.1"/>
</dbReference>
<organism evidence="2 3">
    <name type="scientific">Kribbella voronezhensis</name>
    <dbReference type="NCBI Taxonomy" id="2512212"/>
    <lineage>
        <taxon>Bacteria</taxon>
        <taxon>Bacillati</taxon>
        <taxon>Actinomycetota</taxon>
        <taxon>Actinomycetes</taxon>
        <taxon>Propionibacteriales</taxon>
        <taxon>Kribbellaceae</taxon>
        <taxon>Kribbella</taxon>
    </lineage>
</organism>
<dbReference type="Proteomes" id="UP000295151">
    <property type="component" value="Unassembled WGS sequence"/>
</dbReference>
<dbReference type="EMBL" id="SOCE01000002">
    <property type="protein sequence ID" value="TDU83772.1"/>
    <property type="molecule type" value="Genomic_DNA"/>
</dbReference>
<comment type="caution">
    <text evidence="2">The sequence shown here is derived from an EMBL/GenBank/DDBJ whole genome shotgun (WGS) entry which is preliminary data.</text>
</comment>
<proteinExistence type="predicted"/>
<accession>A0A4R7SWN9</accession>
<sequence>MGEIDNARQQREALRKSKGRPTDSGRRASTGILRYLGVNLYRERNRAAAAEKHDADGKEDSDD</sequence>
<feature type="region of interest" description="Disordered" evidence="1">
    <location>
        <begin position="1"/>
        <end position="32"/>
    </location>
</feature>
<reference evidence="2 3" key="1">
    <citation type="submission" date="2019-03" db="EMBL/GenBank/DDBJ databases">
        <title>Genomic Encyclopedia of Type Strains, Phase III (KMG-III): the genomes of soil and plant-associated and newly described type strains.</title>
        <authorList>
            <person name="Whitman W."/>
        </authorList>
    </citation>
    <scope>NUCLEOTIDE SEQUENCE [LARGE SCALE GENOMIC DNA]</scope>
    <source>
        <strain evidence="2 3">VKM Ac-2575</strain>
    </source>
</reference>
<keyword evidence="3" id="KW-1185">Reference proteome</keyword>
<evidence type="ECO:0000313" key="3">
    <source>
        <dbReference type="Proteomes" id="UP000295151"/>
    </source>
</evidence>
<feature type="compositionally biased region" description="Basic and acidic residues" evidence="1">
    <location>
        <begin position="1"/>
        <end position="26"/>
    </location>
</feature>
<evidence type="ECO:0000313" key="2">
    <source>
        <dbReference type="EMBL" id="TDU83772.1"/>
    </source>
</evidence>
<dbReference type="AlphaFoldDB" id="A0A4R7SWN9"/>
<gene>
    <name evidence="2" type="ORF">EV138_6236</name>
</gene>
<protein>
    <submittedName>
        <fullName evidence="2">Uncharacterized protein</fullName>
    </submittedName>
</protein>
<evidence type="ECO:0000256" key="1">
    <source>
        <dbReference type="SAM" id="MobiDB-lite"/>
    </source>
</evidence>
<dbReference type="OrthoDB" id="9859924at2"/>
<name>A0A4R7SWN9_9ACTN</name>